<dbReference type="Pfam" id="PF07714">
    <property type="entry name" value="PK_Tyr_Ser-Thr"/>
    <property type="match status" value="1"/>
</dbReference>
<proteinExistence type="predicted"/>
<evidence type="ECO:0000256" key="1">
    <source>
        <dbReference type="ARBA" id="ARBA00022614"/>
    </source>
</evidence>
<evidence type="ECO:0000256" key="2">
    <source>
        <dbReference type="ARBA" id="ARBA00022737"/>
    </source>
</evidence>
<dbReference type="InterPro" id="IPR050216">
    <property type="entry name" value="LRR_domain-containing"/>
</dbReference>
<evidence type="ECO:0000256" key="3">
    <source>
        <dbReference type="PROSITE-ProRule" id="PRU10141"/>
    </source>
</evidence>
<keyword evidence="5" id="KW-0808">Transferase</keyword>
<organism evidence="5 6">
    <name type="scientific">Deefgea tanakiae</name>
    <dbReference type="NCBI Taxonomy" id="2865840"/>
    <lineage>
        <taxon>Bacteria</taxon>
        <taxon>Pseudomonadati</taxon>
        <taxon>Pseudomonadota</taxon>
        <taxon>Betaproteobacteria</taxon>
        <taxon>Neisseriales</taxon>
        <taxon>Chitinibacteraceae</taxon>
        <taxon>Deefgea</taxon>
    </lineage>
</organism>
<evidence type="ECO:0000259" key="4">
    <source>
        <dbReference type="PROSITE" id="PS50011"/>
    </source>
</evidence>
<dbReference type="PROSITE" id="PS00107">
    <property type="entry name" value="PROTEIN_KINASE_ATP"/>
    <property type="match status" value="1"/>
</dbReference>
<dbReference type="InterPro" id="IPR032675">
    <property type="entry name" value="LRR_dom_sf"/>
</dbReference>
<keyword evidence="5" id="KW-0418">Kinase</keyword>
<dbReference type="SMART" id="SM00364">
    <property type="entry name" value="LRR_BAC"/>
    <property type="match status" value="5"/>
</dbReference>
<dbReference type="Gene3D" id="1.10.510.10">
    <property type="entry name" value="Transferase(Phosphotransferase) domain 1"/>
    <property type="match status" value="1"/>
</dbReference>
<dbReference type="InterPro" id="IPR003591">
    <property type="entry name" value="Leu-rich_rpt_typical-subtyp"/>
</dbReference>
<dbReference type="Gene3D" id="3.80.10.10">
    <property type="entry name" value="Ribonuclease Inhibitor"/>
    <property type="match status" value="2"/>
</dbReference>
<dbReference type="GO" id="GO:0016301">
    <property type="term" value="F:kinase activity"/>
    <property type="evidence" value="ECO:0007669"/>
    <property type="project" value="UniProtKB-KW"/>
</dbReference>
<dbReference type="RefSeq" id="WP_221007373.1">
    <property type="nucleotide sequence ID" value="NZ_CP081150.1"/>
</dbReference>
<dbReference type="PANTHER" id="PTHR48051:SF1">
    <property type="entry name" value="RAS SUPPRESSOR PROTEIN 1"/>
    <property type="match status" value="1"/>
</dbReference>
<reference evidence="5 6" key="1">
    <citation type="submission" date="2021-08" db="EMBL/GenBank/DDBJ databases">
        <title>complete genome sequencing of Deefgea sp. D25.</title>
        <authorList>
            <person name="Bae J.-W."/>
            <person name="Gim D.-H."/>
        </authorList>
    </citation>
    <scope>NUCLEOTIDE SEQUENCE [LARGE SCALE GENOMIC DNA]</scope>
    <source>
        <strain evidence="5 6">D25</strain>
    </source>
</reference>
<feature type="domain" description="Protein kinase" evidence="4">
    <location>
        <begin position="209"/>
        <end position="442"/>
    </location>
</feature>
<accession>A0ABX8Z8F6</accession>
<dbReference type="Pfam" id="PF13855">
    <property type="entry name" value="LRR_8"/>
    <property type="match status" value="1"/>
</dbReference>
<dbReference type="InterPro" id="IPR017441">
    <property type="entry name" value="Protein_kinase_ATP_BS"/>
</dbReference>
<dbReference type="InterPro" id="IPR001245">
    <property type="entry name" value="Ser-Thr/Tyr_kinase_cat_dom"/>
</dbReference>
<keyword evidence="2" id="KW-0677">Repeat</keyword>
<gene>
    <name evidence="5" type="ORF">K4H28_05465</name>
</gene>
<dbReference type="SMART" id="SM00369">
    <property type="entry name" value="LRR_TYP"/>
    <property type="match status" value="4"/>
</dbReference>
<name>A0ABX8Z8F6_9NEIS</name>
<protein>
    <submittedName>
        <fullName evidence="5">Leucine-rich repeat-containing serine/threonine-protein kinase</fullName>
    </submittedName>
</protein>
<dbReference type="EMBL" id="CP081150">
    <property type="protein sequence ID" value="QZA78853.1"/>
    <property type="molecule type" value="Genomic_DNA"/>
</dbReference>
<dbReference type="InterPro" id="IPR011009">
    <property type="entry name" value="Kinase-like_dom_sf"/>
</dbReference>
<keyword evidence="1" id="KW-0433">Leucine-rich repeat</keyword>
<keyword evidence="3" id="KW-0547">Nucleotide-binding</keyword>
<dbReference type="Pfam" id="PF00560">
    <property type="entry name" value="LRR_1"/>
    <property type="match status" value="1"/>
</dbReference>
<dbReference type="SUPFAM" id="SSF52058">
    <property type="entry name" value="L domain-like"/>
    <property type="match status" value="1"/>
</dbReference>
<keyword evidence="6" id="KW-1185">Reference proteome</keyword>
<evidence type="ECO:0000313" key="6">
    <source>
        <dbReference type="Proteomes" id="UP000825679"/>
    </source>
</evidence>
<dbReference type="InterPro" id="IPR001611">
    <property type="entry name" value="Leu-rich_rpt"/>
</dbReference>
<dbReference type="PROSITE" id="PS51450">
    <property type="entry name" value="LRR"/>
    <property type="match status" value="1"/>
</dbReference>
<sequence length="442" mass="47741">MSAHTLQQLQSGELKGIKRLDLSCGLTEFPSEIFDLADNLEVLNLSSNQLSSLPNDLWRLHKMQIIFCSDNLFTELPAVLGACPALTMIGFKANQIASVPAASLPKSLRWLVLTDNRIVQLPDSLGDCVGLQKLMLAGNQLRELPVSMVNCQQLELIRLAANQFAELPACLFELPRLSWLALGGNPLGDDLVAQRLAQQNLAQVPWSALTVGSLLGEGASGAIYQAQYCCTESVKSGVALKLFKGQVTSDGLPETEMATCSAAGSHPNLIGVLARLVGHPECVQGLLVPLILPEFSVLARPPSLVSCTRDMYADDLSLSVSVAIHIARCVASAAAHLHQRGVLHGDLYAHNVLRNADGYAYLGDFGAAAFYDKDSLSAQWIERVEVRAFSCLLEELLARVNWSSDLAQLKQDLYQLQSECAQAKVMQRPDFVGVLAALGVVL</sequence>
<keyword evidence="3" id="KW-0067">ATP-binding</keyword>
<feature type="binding site" evidence="3">
    <location>
        <position position="241"/>
    </location>
    <ligand>
        <name>ATP</name>
        <dbReference type="ChEBI" id="CHEBI:30616"/>
    </ligand>
</feature>
<dbReference type="PROSITE" id="PS50011">
    <property type="entry name" value="PROTEIN_KINASE_DOM"/>
    <property type="match status" value="1"/>
</dbReference>
<evidence type="ECO:0000313" key="5">
    <source>
        <dbReference type="EMBL" id="QZA78853.1"/>
    </source>
</evidence>
<dbReference type="PANTHER" id="PTHR48051">
    <property type="match status" value="1"/>
</dbReference>
<dbReference type="SUPFAM" id="SSF56112">
    <property type="entry name" value="Protein kinase-like (PK-like)"/>
    <property type="match status" value="1"/>
</dbReference>
<dbReference type="InterPro" id="IPR000719">
    <property type="entry name" value="Prot_kinase_dom"/>
</dbReference>
<dbReference type="Proteomes" id="UP000825679">
    <property type="component" value="Chromosome"/>
</dbReference>